<reference evidence="1 2" key="1">
    <citation type="submission" date="2023-05" db="EMBL/GenBank/DDBJ databases">
        <title>Rombocin, a short stable natural nisin variant, displays selective antimicrobial activity against Listeria monocytogenes and employs dual mode of action to kill target bacterial strains.</title>
        <authorList>
            <person name="Wambui J."/>
            <person name="Stephan R."/>
            <person name="Kuipers O.P."/>
        </authorList>
    </citation>
    <scope>NUCLEOTIDE SEQUENCE [LARGE SCALE GENOMIC DNA]</scope>
    <source>
        <strain evidence="1 2">RC002</strain>
    </source>
</reference>
<keyword evidence="2" id="KW-1185">Reference proteome</keyword>
<comment type="caution">
    <text evidence="1">The sequence shown here is derived from an EMBL/GenBank/DDBJ whole genome shotgun (WGS) entry which is preliminary data.</text>
</comment>
<organism evidence="1 2">
    <name type="scientific">Romboutsia sedimentorum</name>
    <dbReference type="NCBI Taxonomy" id="1368474"/>
    <lineage>
        <taxon>Bacteria</taxon>
        <taxon>Bacillati</taxon>
        <taxon>Bacillota</taxon>
        <taxon>Clostridia</taxon>
        <taxon>Peptostreptococcales</taxon>
        <taxon>Peptostreptococcaceae</taxon>
        <taxon>Romboutsia</taxon>
    </lineage>
</organism>
<dbReference type="RefSeq" id="WP_284131721.1">
    <property type="nucleotide sequence ID" value="NZ_JASKYM010000001.1"/>
</dbReference>
<protein>
    <submittedName>
        <fullName evidence="1">Uncharacterized protein</fullName>
    </submittedName>
</protein>
<sequence length="210" mass="24456">MNLLPIPWMKQKLEVIYEKNLYGNLYLMYNDLNFKNFTDTSTTILLDLLDNYNINPCQNNTLYLYLPIEMDPFIKNLILSFKSLFKENIYIILGGYLKNNTSPNELDHIADLYIQFPELNGLIDFAYIIDDSKCYEIFTSLCDTQRICINPATSCTISGPTLNYHIKSPNPNDIDHISFINLMDDITANNYFDTYLKGLTNNNNNFNYNL</sequence>
<proteinExistence type="predicted"/>
<accession>A0ABT7E750</accession>
<evidence type="ECO:0000313" key="2">
    <source>
        <dbReference type="Proteomes" id="UP001301012"/>
    </source>
</evidence>
<evidence type="ECO:0000313" key="1">
    <source>
        <dbReference type="EMBL" id="MDK2562759.1"/>
    </source>
</evidence>
<dbReference type="Proteomes" id="UP001301012">
    <property type="component" value="Unassembled WGS sequence"/>
</dbReference>
<gene>
    <name evidence="1" type="ORF">QOZ84_04285</name>
</gene>
<name>A0ABT7E750_9FIRM</name>
<dbReference type="EMBL" id="JASKYM010000001">
    <property type="protein sequence ID" value="MDK2562759.1"/>
    <property type="molecule type" value="Genomic_DNA"/>
</dbReference>